<feature type="domain" description="Methyltransferase" evidence="4">
    <location>
        <begin position="68"/>
        <end position="190"/>
    </location>
</feature>
<dbReference type="SUPFAM" id="SSF53335">
    <property type="entry name" value="S-adenosyl-L-methionine-dependent methyltransferases"/>
    <property type="match status" value="1"/>
</dbReference>
<dbReference type="CDD" id="cd02440">
    <property type="entry name" value="AdoMet_MTases"/>
    <property type="match status" value="1"/>
</dbReference>
<dbReference type="Gene3D" id="3.40.50.150">
    <property type="entry name" value="Vaccinia Virus protein VP39"/>
    <property type="match status" value="1"/>
</dbReference>
<dbReference type="InterPro" id="IPR051419">
    <property type="entry name" value="Lys/N-term_MeTrsfase_sf"/>
</dbReference>
<sequence>MADAKTLEEIAEPEYWDSRYSKKTQDAETFEWFKSFEHIESFLKKWIPKPDAEKERKDEDGEVVGVEGPRILHLGCGNSSLPLDLYNRDYHNQICVDFSSVVISSMSSRYSSLSSINWQVADVRTLTTSPTNPILPGSIDVAIDKGTLDAMLYGSLWDPPEAVLESTKAYIDEVVRVLKKGGVFVYITYRQPHFMRKFLERQGVWDVVVEELGNEAGAFGYFGFGMRKM</sequence>
<gene>
    <name evidence="5" type="ORF">GQ43DRAFT_402232</name>
</gene>
<dbReference type="OrthoDB" id="411785at2759"/>
<dbReference type="InterPro" id="IPR029063">
    <property type="entry name" value="SAM-dependent_MTases_sf"/>
</dbReference>
<organism evidence="5 6">
    <name type="scientific">Delitschia confertaspora ATCC 74209</name>
    <dbReference type="NCBI Taxonomy" id="1513339"/>
    <lineage>
        <taxon>Eukaryota</taxon>
        <taxon>Fungi</taxon>
        <taxon>Dikarya</taxon>
        <taxon>Ascomycota</taxon>
        <taxon>Pezizomycotina</taxon>
        <taxon>Dothideomycetes</taxon>
        <taxon>Pleosporomycetidae</taxon>
        <taxon>Pleosporales</taxon>
        <taxon>Delitschiaceae</taxon>
        <taxon>Delitschia</taxon>
    </lineage>
</organism>
<evidence type="ECO:0000256" key="2">
    <source>
        <dbReference type="ARBA" id="ARBA00022603"/>
    </source>
</evidence>
<dbReference type="InterPro" id="IPR025714">
    <property type="entry name" value="Methyltranfer_dom"/>
</dbReference>
<keyword evidence="6" id="KW-1185">Reference proteome</keyword>
<protein>
    <recommendedName>
        <fullName evidence="4">Methyltransferase domain-containing protein</fullName>
    </recommendedName>
</protein>
<comment type="caution">
    <text evidence="5">The sequence shown here is derived from an EMBL/GenBank/DDBJ whole genome shotgun (WGS) entry which is preliminary data.</text>
</comment>
<reference evidence="5" key="1">
    <citation type="journal article" date="2020" name="Stud. Mycol.">
        <title>101 Dothideomycetes genomes: a test case for predicting lifestyles and emergence of pathogens.</title>
        <authorList>
            <person name="Haridas S."/>
            <person name="Albert R."/>
            <person name="Binder M."/>
            <person name="Bloem J."/>
            <person name="Labutti K."/>
            <person name="Salamov A."/>
            <person name="Andreopoulos B."/>
            <person name="Baker S."/>
            <person name="Barry K."/>
            <person name="Bills G."/>
            <person name="Bluhm B."/>
            <person name="Cannon C."/>
            <person name="Castanera R."/>
            <person name="Culley D."/>
            <person name="Daum C."/>
            <person name="Ezra D."/>
            <person name="Gonzalez J."/>
            <person name="Henrissat B."/>
            <person name="Kuo A."/>
            <person name="Liang C."/>
            <person name="Lipzen A."/>
            <person name="Lutzoni F."/>
            <person name="Magnuson J."/>
            <person name="Mondo S."/>
            <person name="Nolan M."/>
            <person name="Ohm R."/>
            <person name="Pangilinan J."/>
            <person name="Park H.-J."/>
            <person name="Ramirez L."/>
            <person name="Alfaro M."/>
            <person name="Sun H."/>
            <person name="Tritt A."/>
            <person name="Yoshinaga Y."/>
            <person name="Zwiers L.-H."/>
            <person name="Turgeon B."/>
            <person name="Goodwin S."/>
            <person name="Spatafora J."/>
            <person name="Crous P."/>
            <person name="Grigoriev I."/>
        </authorList>
    </citation>
    <scope>NUCLEOTIDE SEQUENCE</scope>
    <source>
        <strain evidence="5">ATCC 74209</strain>
    </source>
</reference>
<dbReference type="GO" id="GO:0032259">
    <property type="term" value="P:methylation"/>
    <property type="evidence" value="ECO:0007669"/>
    <property type="project" value="UniProtKB-KW"/>
</dbReference>
<dbReference type="Pfam" id="PF13847">
    <property type="entry name" value="Methyltransf_31"/>
    <property type="match status" value="1"/>
</dbReference>
<dbReference type="EMBL" id="ML994194">
    <property type="protein sequence ID" value="KAF2197842.1"/>
    <property type="molecule type" value="Genomic_DNA"/>
</dbReference>
<comment type="similarity">
    <text evidence="1">Belongs to the methyltransferase superfamily.</text>
</comment>
<dbReference type="AlphaFoldDB" id="A0A9P4MPD6"/>
<evidence type="ECO:0000259" key="4">
    <source>
        <dbReference type="Pfam" id="PF13847"/>
    </source>
</evidence>
<evidence type="ECO:0000313" key="5">
    <source>
        <dbReference type="EMBL" id="KAF2197842.1"/>
    </source>
</evidence>
<name>A0A9P4MPD6_9PLEO</name>
<dbReference type="Proteomes" id="UP000799536">
    <property type="component" value="Unassembled WGS sequence"/>
</dbReference>
<dbReference type="PANTHER" id="PTHR12176:SF80">
    <property type="entry name" value="EEF1A LYSINE METHYLTRANSFERASE 4"/>
    <property type="match status" value="1"/>
</dbReference>
<keyword evidence="2" id="KW-0489">Methyltransferase</keyword>
<accession>A0A9P4MPD6</accession>
<dbReference type="GO" id="GO:0008168">
    <property type="term" value="F:methyltransferase activity"/>
    <property type="evidence" value="ECO:0007669"/>
    <property type="project" value="UniProtKB-KW"/>
</dbReference>
<dbReference type="PANTHER" id="PTHR12176">
    <property type="entry name" value="SAM-DEPENDENT METHYLTRANSFERASE SUPERFAMILY PROTEIN"/>
    <property type="match status" value="1"/>
</dbReference>
<evidence type="ECO:0000256" key="3">
    <source>
        <dbReference type="ARBA" id="ARBA00022679"/>
    </source>
</evidence>
<proteinExistence type="inferred from homology"/>
<evidence type="ECO:0000313" key="6">
    <source>
        <dbReference type="Proteomes" id="UP000799536"/>
    </source>
</evidence>
<evidence type="ECO:0000256" key="1">
    <source>
        <dbReference type="ARBA" id="ARBA00008361"/>
    </source>
</evidence>
<keyword evidence="3" id="KW-0808">Transferase</keyword>